<organism evidence="1 2">
    <name type="scientific">Streptomyces cynarae</name>
    <dbReference type="NCBI Taxonomy" id="2981134"/>
    <lineage>
        <taxon>Bacteria</taxon>
        <taxon>Bacillati</taxon>
        <taxon>Actinomycetota</taxon>
        <taxon>Actinomycetes</taxon>
        <taxon>Kitasatosporales</taxon>
        <taxon>Streptomycetaceae</taxon>
        <taxon>Streptomyces</taxon>
    </lineage>
</organism>
<keyword evidence="2" id="KW-1185">Reference proteome</keyword>
<dbReference type="RefSeq" id="WP_263228587.1">
    <property type="nucleotide sequence ID" value="NZ_CP106793.1"/>
</dbReference>
<dbReference type="Proteomes" id="UP001061298">
    <property type="component" value="Chromosome"/>
</dbReference>
<name>A0ABY6DVC1_9ACTN</name>
<proteinExistence type="predicted"/>
<reference evidence="1" key="1">
    <citation type="submission" date="2022-10" db="EMBL/GenBank/DDBJ databases">
        <authorList>
            <person name="Mo P."/>
        </authorList>
    </citation>
    <scope>NUCLEOTIDE SEQUENCE</scope>
    <source>
        <strain evidence="1">HUAS 13-4</strain>
    </source>
</reference>
<evidence type="ECO:0000313" key="1">
    <source>
        <dbReference type="EMBL" id="UXY18335.1"/>
    </source>
</evidence>
<sequence>MIAFRAERASTMAAENGLLPLSAFKPPIAPATGTDVVDLVVQGGLLEREQAASLLIPLPS</sequence>
<evidence type="ECO:0000313" key="2">
    <source>
        <dbReference type="Proteomes" id="UP001061298"/>
    </source>
</evidence>
<dbReference type="EMBL" id="CP106793">
    <property type="protein sequence ID" value="UXY18335.1"/>
    <property type="molecule type" value="Genomic_DNA"/>
</dbReference>
<gene>
    <name evidence="1" type="ORF">N8I84_06075</name>
</gene>
<accession>A0ABY6DVC1</accession>
<protein>
    <submittedName>
        <fullName evidence="1">Uncharacterized protein</fullName>
    </submittedName>
</protein>